<dbReference type="EMBL" id="JXTC01000154">
    <property type="protein sequence ID" value="PON85016.1"/>
    <property type="molecule type" value="Genomic_DNA"/>
</dbReference>
<dbReference type="OrthoDB" id="591557at2759"/>
<gene>
    <name evidence="1" type="ORF">TorRG33x02_192680</name>
</gene>
<dbReference type="AlphaFoldDB" id="A0A2P5EHJ8"/>
<name>A0A2P5EHJ8_TREOI</name>
<dbReference type="Proteomes" id="UP000237000">
    <property type="component" value="Unassembled WGS sequence"/>
</dbReference>
<evidence type="ECO:0008006" key="3">
    <source>
        <dbReference type="Google" id="ProtNLM"/>
    </source>
</evidence>
<protein>
    <recommendedName>
        <fullName evidence="3">F-box associated domain</fullName>
    </recommendedName>
</protein>
<accession>A0A2P5EHJ8</accession>
<evidence type="ECO:0000313" key="1">
    <source>
        <dbReference type="EMBL" id="PON85016.1"/>
    </source>
</evidence>
<dbReference type="InParanoid" id="A0A2P5EHJ8"/>
<organism evidence="1 2">
    <name type="scientific">Trema orientale</name>
    <name type="common">Charcoal tree</name>
    <name type="synonym">Celtis orientalis</name>
    <dbReference type="NCBI Taxonomy" id="63057"/>
    <lineage>
        <taxon>Eukaryota</taxon>
        <taxon>Viridiplantae</taxon>
        <taxon>Streptophyta</taxon>
        <taxon>Embryophyta</taxon>
        <taxon>Tracheophyta</taxon>
        <taxon>Spermatophyta</taxon>
        <taxon>Magnoliopsida</taxon>
        <taxon>eudicotyledons</taxon>
        <taxon>Gunneridae</taxon>
        <taxon>Pentapetalae</taxon>
        <taxon>rosids</taxon>
        <taxon>fabids</taxon>
        <taxon>Rosales</taxon>
        <taxon>Cannabaceae</taxon>
        <taxon>Trema</taxon>
    </lineage>
</organism>
<sequence>MGRSSDLKKIIIIPFDLADEEFRDIEINIPGDDHQESGDFHRCFVFQDCLSVSFIRGFGFHDNKIEVWVMKEYGVEGSWTRQYCVSGKDYIPLVRLFEFMIDGINGQYLHFGERRELPKCNSRELSISSFDELKVHPYLASYMFNFRESLVPTDRKDKDQFRFGW</sequence>
<comment type="caution">
    <text evidence="1">The sequence shown here is derived from an EMBL/GenBank/DDBJ whole genome shotgun (WGS) entry which is preliminary data.</text>
</comment>
<proteinExistence type="predicted"/>
<reference evidence="2" key="1">
    <citation type="submission" date="2016-06" db="EMBL/GenBank/DDBJ databases">
        <title>Parallel loss of symbiosis genes in relatives of nitrogen-fixing non-legume Parasponia.</title>
        <authorList>
            <person name="Van Velzen R."/>
            <person name="Holmer R."/>
            <person name="Bu F."/>
            <person name="Rutten L."/>
            <person name="Van Zeijl A."/>
            <person name="Liu W."/>
            <person name="Santuari L."/>
            <person name="Cao Q."/>
            <person name="Sharma T."/>
            <person name="Shen D."/>
            <person name="Roswanjaya Y."/>
            <person name="Wardhani T."/>
            <person name="Kalhor M.S."/>
            <person name="Jansen J."/>
            <person name="Van den Hoogen J."/>
            <person name="Gungor B."/>
            <person name="Hartog M."/>
            <person name="Hontelez J."/>
            <person name="Verver J."/>
            <person name="Yang W.-C."/>
            <person name="Schijlen E."/>
            <person name="Repin R."/>
            <person name="Schilthuizen M."/>
            <person name="Schranz E."/>
            <person name="Heidstra R."/>
            <person name="Miyata K."/>
            <person name="Fedorova E."/>
            <person name="Kohlen W."/>
            <person name="Bisseling T."/>
            <person name="Smit S."/>
            <person name="Geurts R."/>
        </authorList>
    </citation>
    <scope>NUCLEOTIDE SEQUENCE [LARGE SCALE GENOMIC DNA]</scope>
    <source>
        <strain evidence="2">cv. RG33-2</strain>
    </source>
</reference>
<keyword evidence="2" id="KW-1185">Reference proteome</keyword>
<evidence type="ECO:0000313" key="2">
    <source>
        <dbReference type="Proteomes" id="UP000237000"/>
    </source>
</evidence>